<feature type="domain" description="AMP-dependent synthetase/ligase" evidence="5">
    <location>
        <begin position="28"/>
        <end position="406"/>
    </location>
</feature>
<protein>
    <submittedName>
        <fullName evidence="7">Acyl-CoA synthetase</fullName>
    </submittedName>
</protein>
<evidence type="ECO:0000313" key="7">
    <source>
        <dbReference type="EMBL" id="HJH24849.1"/>
    </source>
</evidence>
<evidence type="ECO:0000259" key="6">
    <source>
        <dbReference type="Pfam" id="PF13193"/>
    </source>
</evidence>
<proteinExistence type="inferred from homology"/>
<dbReference type="InterPro" id="IPR045851">
    <property type="entry name" value="AMP-bd_C_sf"/>
</dbReference>
<dbReference type="GO" id="GO:0016874">
    <property type="term" value="F:ligase activity"/>
    <property type="evidence" value="ECO:0007669"/>
    <property type="project" value="UniProtKB-KW"/>
</dbReference>
<dbReference type="GO" id="GO:0006631">
    <property type="term" value="P:fatty acid metabolic process"/>
    <property type="evidence" value="ECO:0007669"/>
    <property type="project" value="UniProtKB-KW"/>
</dbReference>
<evidence type="ECO:0000256" key="4">
    <source>
        <dbReference type="ARBA" id="ARBA00023098"/>
    </source>
</evidence>
<organism evidence="7 8">
    <name type="scientific">Paenalcaligenes hominis</name>
    <dbReference type="NCBI Taxonomy" id="643674"/>
    <lineage>
        <taxon>Bacteria</taxon>
        <taxon>Pseudomonadati</taxon>
        <taxon>Pseudomonadota</taxon>
        <taxon>Betaproteobacteria</taxon>
        <taxon>Burkholderiales</taxon>
        <taxon>Alcaligenaceae</taxon>
        <taxon>Paenalcaligenes</taxon>
    </lineage>
</organism>
<keyword evidence="2" id="KW-0436">Ligase</keyword>
<feature type="domain" description="AMP-binding enzyme C-terminal" evidence="6">
    <location>
        <begin position="456"/>
        <end position="531"/>
    </location>
</feature>
<dbReference type="PANTHER" id="PTHR43859:SF4">
    <property type="entry name" value="BUTANOATE--COA LIGASE AAE1-RELATED"/>
    <property type="match status" value="1"/>
</dbReference>
<evidence type="ECO:0000256" key="1">
    <source>
        <dbReference type="ARBA" id="ARBA00006432"/>
    </source>
</evidence>
<dbReference type="Proteomes" id="UP000700248">
    <property type="component" value="Unassembled WGS sequence"/>
</dbReference>
<dbReference type="InterPro" id="IPR025110">
    <property type="entry name" value="AMP-bd_C"/>
</dbReference>
<dbReference type="CDD" id="cd12118">
    <property type="entry name" value="ttLC_FACS_AEE21_like"/>
    <property type="match status" value="1"/>
</dbReference>
<dbReference type="InterPro" id="IPR000873">
    <property type="entry name" value="AMP-dep_synth/lig_dom"/>
</dbReference>
<reference evidence="7" key="1">
    <citation type="journal article" date="2021" name="PeerJ">
        <title>Extensive microbial diversity within the chicken gut microbiome revealed by metagenomics and culture.</title>
        <authorList>
            <person name="Gilroy R."/>
            <person name="Ravi A."/>
            <person name="Getino M."/>
            <person name="Pursley I."/>
            <person name="Horton D.L."/>
            <person name="Alikhan N.F."/>
            <person name="Baker D."/>
            <person name="Gharbi K."/>
            <person name="Hall N."/>
            <person name="Watson M."/>
            <person name="Adriaenssens E.M."/>
            <person name="Foster-Nyarko E."/>
            <person name="Jarju S."/>
            <person name="Secka A."/>
            <person name="Antonio M."/>
            <person name="Oren A."/>
            <person name="Chaudhuri R.R."/>
            <person name="La Ragione R."/>
            <person name="Hildebrand F."/>
            <person name="Pallen M.J."/>
        </authorList>
    </citation>
    <scope>NUCLEOTIDE SEQUENCE</scope>
    <source>
        <strain evidence="7">CHK175-13533</strain>
    </source>
</reference>
<dbReference type="NCBIfam" id="NF006020">
    <property type="entry name" value="PRK08162.1"/>
    <property type="match status" value="1"/>
</dbReference>
<dbReference type="InterPro" id="IPR042099">
    <property type="entry name" value="ANL_N_sf"/>
</dbReference>
<dbReference type="RefSeq" id="WP_276831616.1">
    <property type="nucleotide sequence ID" value="NZ_DYTQ01000106.1"/>
</dbReference>
<accession>A0A9D2VI39</accession>
<evidence type="ECO:0000256" key="3">
    <source>
        <dbReference type="ARBA" id="ARBA00022832"/>
    </source>
</evidence>
<dbReference type="FunFam" id="3.40.50.12780:FF:000003">
    <property type="entry name" value="Long-chain-fatty-acid--CoA ligase FadD"/>
    <property type="match status" value="1"/>
</dbReference>
<comment type="similarity">
    <text evidence="1">Belongs to the ATP-dependent AMP-binding enzyme family.</text>
</comment>
<evidence type="ECO:0000256" key="2">
    <source>
        <dbReference type="ARBA" id="ARBA00022598"/>
    </source>
</evidence>
<gene>
    <name evidence="7" type="ORF">K8U84_09875</name>
</gene>
<dbReference type="EMBL" id="DYTQ01000106">
    <property type="protein sequence ID" value="HJH24849.1"/>
    <property type="molecule type" value="Genomic_DNA"/>
</dbReference>
<dbReference type="Gene3D" id="3.30.300.30">
    <property type="match status" value="1"/>
</dbReference>
<sequence length="544" mass="60275">MHSPNPYDEGLEKNAANYTPLSPLSFIERAAHTFPTVTSVIYQQKRYTWSQTYQRSKQLASALRSLGIQPGDTVSAMLPNVPAMYELHFGVPMTGAVLNTLNIRLNAEVLAFMLDHCQCKVLFVDPEFTAVIKQTLLLMTEPKPIIIDVDDIHFGSARRIGKYEYEAFISKGDKDFTWQLPQDEWDAIALGYTSGTTGNPKGVVTHHRGAYLAAVSNVLAAQMPQNAVYLWTLPLFHCNGWCFPWVLALVGGTNVCLRRIDVTVILEQIRTHHVAYFCGAPIVHAMIADAPPELRAGIEHTVHGLVAGAPPPASVFKRMEEIGFNVIHVYGLTETYGPSLGCVTQPDWAHLSVDERVAKKSRQGVRYALLEDAQVLDPNTLIVVPHDGKTLGEIMVRGNLVMKGYLKNPHATAEAFAGGWFHTGDLAVVEPDGYIRIRDRAKDVIISGGENIASLEIEEALLLHPAVAAVAVVAMQDEKWGEVPAAFVEFRPDIIPPTEAELHQHCEQHLARYKLPKKYVFGPLIRTSTGKVQKFLLREQINVQ</sequence>
<dbReference type="PANTHER" id="PTHR43859">
    <property type="entry name" value="ACYL-ACTIVATING ENZYME"/>
    <property type="match status" value="1"/>
</dbReference>
<dbReference type="Gene3D" id="3.40.50.12780">
    <property type="entry name" value="N-terminal domain of ligase-like"/>
    <property type="match status" value="1"/>
</dbReference>
<keyword evidence="3" id="KW-0276">Fatty acid metabolism</keyword>
<evidence type="ECO:0000259" key="5">
    <source>
        <dbReference type="Pfam" id="PF00501"/>
    </source>
</evidence>
<reference evidence="7" key="2">
    <citation type="submission" date="2021-09" db="EMBL/GenBank/DDBJ databases">
        <authorList>
            <person name="Gilroy R."/>
        </authorList>
    </citation>
    <scope>NUCLEOTIDE SEQUENCE</scope>
    <source>
        <strain evidence="7">CHK175-13533</strain>
    </source>
</reference>
<dbReference type="Pfam" id="PF13193">
    <property type="entry name" value="AMP-binding_C"/>
    <property type="match status" value="1"/>
</dbReference>
<keyword evidence="4" id="KW-0443">Lipid metabolism</keyword>
<dbReference type="AlphaFoldDB" id="A0A9D2VI39"/>
<evidence type="ECO:0000313" key="8">
    <source>
        <dbReference type="Proteomes" id="UP000700248"/>
    </source>
</evidence>
<dbReference type="PROSITE" id="PS00455">
    <property type="entry name" value="AMP_BINDING"/>
    <property type="match status" value="1"/>
</dbReference>
<comment type="caution">
    <text evidence="7">The sequence shown here is derived from an EMBL/GenBank/DDBJ whole genome shotgun (WGS) entry which is preliminary data.</text>
</comment>
<dbReference type="InterPro" id="IPR020845">
    <property type="entry name" value="AMP-binding_CS"/>
</dbReference>
<dbReference type="SUPFAM" id="SSF56801">
    <property type="entry name" value="Acetyl-CoA synthetase-like"/>
    <property type="match status" value="1"/>
</dbReference>
<dbReference type="Pfam" id="PF00501">
    <property type="entry name" value="AMP-binding"/>
    <property type="match status" value="1"/>
</dbReference>
<name>A0A9D2VI39_9BURK</name>